<dbReference type="PANTHER" id="PTHR31663">
    <property type="entry name" value="COILED-COIL DOMAIN-CONTAINING PROTEIN 3"/>
    <property type="match status" value="1"/>
</dbReference>
<organism evidence="2 3">
    <name type="scientific">Saccoglossus kowalevskii</name>
    <name type="common">Acorn worm</name>
    <dbReference type="NCBI Taxonomy" id="10224"/>
    <lineage>
        <taxon>Eukaryota</taxon>
        <taxon>Metazoa</taxon>
        <taxon>Hemichordata</taxon>
        <taxon>Enteropneusta</taxon>
        <taxon>Harrimaniidae</taxon>
        <taxon>Saccoglossus</taxon>
    </lineage>
</organism>
<reference evidence="3" key="1">
    <citation type="submission" date="2025-08" db="UniProtKB">
        <authorList>
            <consortium name="RefSeq"/>
        </authorList>
    </citation>
    <scope>IDENTIFICATION</scope>
    <source>
        <tissue evidence="3">Testes</tissue>
    </source>
</reference>
<dbReference type="InterPro" id="IPR040311">
    <property type="entry name" value="CCDC3"/>
</dbReference>
<evidence type="ECO:0000256" key="1">
    <source>
        <dbReference type="SAM" id="SignalP"/>
    </source>
</evidence>
<accession>A0ABM0M3V9</accession>
<name>A0ABM0M3V9_SACKO</name>
<keyword evidence="1" id="KW-0732">Signal</keyword>
<evidence type="ECO:0000313" key="2">
    <source>
        <dbReference type="Proteomes" id="UP000694865"/>
    </source>
</evidence>
<dbReference type="GeneID" id="102802853"/>
<feature type="signal peptide" evidence="1">
    <location>
        <begin position="1"/>
        <end position="21"/>
    </location>
</feature>
<dbReference type="PANTHER" id="PTHR31663:SF6">
    <property type="entry name" value="COILED-COIL DOMAIN-CONTAINING PROTEIN 3-LIKE"/>
    <property type="match status" value="1"/>
</dbReference>
<dbReference type="Proteomes" id="UP000694865">
    <property type="component" value="Unplaced"/>
</dbReference>
<keyword evidence="2" id="KW-1185">Reference proteome</keyword>
<dbReference type="RefSeq" id="XP_006814700.1">
    <property type="nucleotide sequence ID" value="XM_006814637.1"/>
</dbReference>
<evidence type="ECO:0000313" key="3">
    <source>
        <dbReference type="RefSeq" id="XP_006814700.1"/>
    </source>
</evidence>
<gene>
    <name evidence="3" type="primary">LOC102802853</name>
</gene>
<proteinExistence type="predicted"/>
<sequence>MTHYLLVGFVITTSFIHLCPGCSPAYPWNSLTFLERASRADTIVNGIVTNLYPIPEHPTSFPEAYIAEFETDCIFRGTTIRKYVNITNMGYLTSCSRTLVDNGTEYIILLRMNDAGELEPDEINIQTAAFVADEEHWSDLGVLCNITAAPPVGEQVVHRT</sequence>
<feature type="chain" id="PRO_5045395711" evidence="1">
    <location>
        <begin position="22"/>
        <end position="160"/>
    </location>
</feature>
<protein>
    <submittedName>
        <fullName evidence="3">Uncharacterized protein LOC102802853</fullName>
    </submittedName>
</protein>